<name>A0A3N4HZL4_ASCIM</name>
<reference evidence="1 2" key="1">
    <citation type="journal article" date="2018" name="Nat. Ecol. Evol.">
        <title>Pezizomycetes genomes reveal the molecular basis of ectomycorrhizal truffle lifestyle.</title>
        <authorList>
            <person name="Murat C."/>
            <person name="Payen T."/>
            <person name="Noel B."/>
            <person name="Kuo A."/>
            <person name="Morin E."/>
            <person name="Chen J."/>
            <person name="Kohler A."/>
            <person name="Krizsan K."/>
            <person name="Balestrini R."/>
            <person name="Da Silva C."/>
            <person name="Montanini B."/>
            <person name="Hainaut M."/>
            <person name="Levati E."/>
            <person name="Barry K.W."/>
            <person name="Belfiori B."/>
            <person name="Cichocki N."/>
            <person name="Clum A."/>
            <person name="Dockter R.B."/>
            <person name="Fauchery L."/>
            <person name="Guy J."/>
            <person name="Iotti M."/>
            <person name="Le Tacon F."/>
            <person name="Lindquist E.A."/>
            <person name="Lipzen A."/>
            <person name="Malagnac F."/>
            <person name="Mello A."/>
            <person name="Molinier V."/>
            <person name="Miyauchi S."/>
            <person name="Poulain J."/>
            <person name="Riccioni C."/>
            <person name="Rubini A."/>
            <person name="Sitrit Y."/>
            <person name="Splivallo R."/>
            <person name="Traeger S."/>
            <person name="Wang M."/>
            <person name="Zifcakova L."/>
            <person name="Wipf D."/>
            <person name="Zambonelli A."/>
            <person name="Paolocci F."/>
            <person name="Nowrousian M."/>
            <person name="Ottonello S."/>
            <person name="Baldrian P."/>
            <person name="Spatafora J.W."/>
            <person name="Henrissat B."/>
            <person name="Nagy L.G."/>
            <person name="Aury J.M."/>
            <person name="Wincker P."/>
            <person name="Grigoriev I.V."/>
            <person name="Bonfante P."/>
            <person name="Martin F.M."/>
        </authorList>
    </citation>
    <scope>NUCLEOTIDE SEQUENCE [LARGE SCALE GENOMIC DNA]</scope>
    <source>
        <strain evidence="1 2">RN42</strain>
    </source>
</reference>
<keyword evidence="2" id="KW-1185">Reference proteome</keyword>
<accession>A0A3N4HZL4</accession>
<dbReference type="AlphaFoldDB" id="A0A3N4HZL4"/>
<evidence type="ECO:0000313" key="2">
    <source>
        <dbReference type="Proteomes" id="UP000275078"/>
    </source>
</evidence>
<dbReference type="Proteomes" id="UP000275078">
    <property type="component" value="Unassembled WGS sequence"/>
</dbReference>
<feature type="non-terminal residue" evidence="1">
    <location>
        <position position="249"/>
    </location>
</feature>
<evidence type="ECO:0000313" key="1">
    <source>
        <dbReference type="EMBL" id="RPA75104.1"/>
    </source>
</evidence>
<organism evidence="1 2">
    <name type="scientific">Ascobolus immersus RN42</name>
    <dbReference type="NCBI Taxonomy" id="1160509"/>
    <lineage>
        <taxon>Eukaryota</taxon>
        <taxon>Fungi</taxon>
        <taxon>Dikarya</taxon>
        <taxon>Ascomycota</taxon>
        <taxon>Pezizomycotina</taxon>
        <taxon>Pezizomycetes</taxon>
        <taxon>Pezizales</taxon>
        <taxon>Ascobolaceae</taxon>
        <taxon>Ascobolus</taxon>
    </lineage>
</organism>
<protein>
    <submittedName>
        <fullName evidence="1">Uncharacterized protein</fullName>
    </submittedName>
</protein>
<dbReference type="EMBL" id="ML119772">
    <property type="protein sequence ID" value="RPA75104.1"/>
    <property type="molecule type" value="Genomic_DNA"/>
</dbReference>
<proteinExistence type="predicted"/>
<sequence length="249" mass="29418">MSPPLTASGEPEHPYHIEDTPDLIVKIFEFGQEHSPARMLAERSSYLNTIDSGIVMRQFRFFKILNTINVPRDNGGEVEASRFKGNEKLELFRDSIWARRNRLMRVLISLLSTHPEERFKFIDNSKDLFDLGEEWLRNRGRPQLFLISVAMSLLMCSMRRQVFLVQIYESVDKEDDRATCCTRMWNAIGCEIQEFLIPLLRFLYKLRIPSVEERILRYVSDDDDSPSARLHQSYWVEEERFATEYVNRL</sequence>
<gene>
    <name evidence="1" type="ORF">BJ508DRAFT_418319</name>
</gene>